<comment type="caution">
    <text evidence="1">The sequence shown here is derived from an EMBL/GenBank/DDBJ whole genome shotgun (WGS) entry which is preliminary data.</text>
</comment>
<proteinExistence type="predicted"/>
<name>A0ACC3SNC2_9PEZI</name>
<protein>
    <submittedName>
        <fullName evidence="1">Uncharacterized protein</fullName>
    </submittedName>
</protein>
<sequence length="429" mass="48321">MAGSPMADVAAQSPFQPSKPRPIQGGGLKIQPPTSTGPLPEPIQSLRSGHLTLDTFSPVNQNGSFEFDRVIKSGQSWKTVYLVLRPNLLSIYRDIEETKLRHQITLSDLTAVARQKDPKGRAKHVFGLFSPSRNFHLEASSEREAQEWVELIRREARIDEDEEEMVLASPGGARSAYHGFERHYNGSLQARMEDRNAQGYSSSDAEPFPSSAPSRRGPMSQLHSMRRPSHTLDYSGPEHASYSEFSDSAGARMSALSLTSMQTPTSVPTVNASQAHSIYGASPRPPIEQRNPSQMSNLDLQEQRPAPHPPHDEERVVRQGWVLLLKSKTGVRQWKKLWMVLRPKSLALYKNEEEYSAILVMPFNNIINAVDIDPISRSKRYCMQIISEERNYRLCAPDEDAVVRWLGAFKSLLVKRKEAEQQRQARIAE</sequence>
<evidence type="ECO:0000313" key="1">
    <source>
        <dbReference type="EMBL" id="KAK8220176.1"/>
    </source>
</evidence>
<dbReference type="Proteomes" id="UP001320706">
    <property type="component" value="Unassembled WGS sequence"/>
</dbReference>
<keyword evidence="2" id="KW-1185">Reference proteome</keyword>
<reference evidence="1" key="1">
    <citation type="submission" date="2024-02" db="EMBL/GenBank/DDBJ databases">
        <title>Metagenome Assembled Genome of Zalaria obscura JY119.</title>
        <authorList>
            <person name="Vighnesh L."/>
            <person name="Jagadeeshwari U."/>
            <person name="Venkata Ramana C."/>
            <person name="Sasikala C."/>
        </authorList>
    </citation>
    <scope>NUCLEOTIDE SEQUENCE</scope>
    <source>
        <strain evidence="1">JY119</strain>
    </source>
</reference>
<evidence type="ECO:0000313" key="2">
    <source>
        <dbReference type="Proteomes" id="UP001320706"/>
    </source>
</evidence>
<dbReference type="EMBL" id="JAMKPW020000002">
    <property type="protein sequence ID" value="KAK8220176.1"/>
    <property type="molecule type" value="Genomic_DNA"/>
</dbReference>
<organism evidence="1 2">
    <name type="scientific">Zalaria obscura</name>
    <dbReference type="NCBI Taxonomy" id="2024903"/>
    <lineage>
        <taxon>Eukaryota</taxon>
        <taxon>Fungi</taxon>
        <taxon>Dikarya</taxon>
        <taxon>Ascomycota</taxon>
        <taxon>Pezizomycotina</taxon>
        <taxon>Dothideomycetes</taxon>
        <taxon>Dothideomycetidae</taxon>
        <taxon>Dothideales</taxon>
        <taxon>Zalariaceae</taxon>
        <taxon>Zalaria</taxon>
    </lineage>
</organism>
<accession>A0ACC3SNC2</accession>
<gene>
    <name evidence="1" type="ORF">M8818_000592</name>
</gene>